<accession>A0A4S8QED0</accession>
<evidence type="ECO:0000313" key="2">
    <source>
        <dbReference type="EMBL" id="THV42758.1"/>
    </source>
</evidence>
<keyword evidence="3" id="KW-1185">Reference proteome</keyword>
<protein>
    <recommendedName>
        <fullName evidence="4">DUF4226 domain-containing protein</fullName>
    </recommendedName>
</protein>
<feature type="compositionally biased region" description="Pro residues" evidence="1">
    <location>
        <begin position="212"/>
        <end position="226"/>
    </location>
</feature>
<dbReference type="RefSeq" id="WP_136533397.1">
    <property type="nucleotide sequence ID" value="NZ_STGY01000017.1"/>
</dbReference>
<dbReference type="AlphaFoldDB" id="A0A4S8QED0"/>
<evidence type="ECO:0000313" key="3">
    <source>
        <dbReference type="Proteomes" id="UP000308760"/>
    </source>
</evidence>
<comment type="caution">
    <text evidence="2">The sequence shown here is derived from an EMBL/GenBank/DDBJ whole genome shotgun (WGS) entry which is preliminary data.</text>
</comment>
<evidence type="ECO:0008006" key="4">
    <source>
        <dbReference type="Google" id="ProtNLM"/>
    </source>
</evidence>
<dbReference type="Proteomes" id="UP000308760">
    <property type="component" value="Unassembled WGS sequence"/>
</dbReference>
<feature type="region of interest" description="Disordered" evidence="1">
    <location>
        <begin position="182"/>
        <end position="234"/>
    </location>
</feature>
<gene>
    <name evidence="2" type="ORF">FAB82_04740</name>
</gene>
<sequence>MPGDSLKGGDAVTFGKDLSGEESLIDQLRADPQAAHEFLDGAQAMLDGISRRIERLRNDFDIRTPGELHGAMSAMADDLDPARAEQIKARLDAVRDDPEFVRYKDRDIADLPDSIGARIDDWAAPAIREPSSFNNGDYQPMPTWKRKLGEAAISLGLLAGTPANGIGSNDTLTDVWQASGHDSAYSYHGEQPPSSGSSPGELADPAIADAAPDPPRPQPVSRPPQSPQKRDEDE</sequence>
<organism evidence="2 3">
    <name type="scientific">Glycomyces buryatensis</name>
    <dbReference type="NCBI Taxonomy" id="2570927"/>
    <lineage>
        <taxon>Bacteria</taxon>
        <taxon>Bacillati</taxon>
        <taxon>Actinomycetota</taxon>
        <taxon>Actinomycetes</taxon>
        <taxon>Glycomycetales</taxon>
        <taxon>Glycomycetaceae</taxon>
        <taxon>Glycomyces</taxon>
    </lineage>
</organism>
<name>A0A4S8QED0_9ACTN</name>
<proteinExistence type="predicted"/>
<feature type="compositionally biased region" description="Low complexity" evidence="1">
    <location>
        <begin position="192"/>
        <end position="211"/>
    </location>
</feature>
<dbReference type="EMBL" id="STGY01000017">
    <property type="protein sequence ID" value="THV42758.1"/>
    <property type="molecule type" value="Genomic_DNA"/>
</dbReference>
<reference evidence="2 3" key="2">
    <citation type="submission" date="2019-05" db="EMBL/GenBank/DDBJ databases">
        <title>Glycomyces buryatensis sp. nov.</title>
        <authorList>
            <person name="Nikitina E."/>
        </authorList>
    </citation>
    <scope>NUCLEOTIDE SEQUENCE [LARGE SCALE GENOMIC DNA]</scope>
    <source>
        <strain evidence="2 3">18</strain>
    </source>
</reference>
<reference evidence="3" key="1">
    <citation type="submission" date="2019-04" db="EMBL/GenBank/DDBJ databases">
        <title>Nocardioides xinjiangensis sp. nov.</title>
        <authorList>
            <person name="Liu S."/>
        </authorList>
    </citation>
    <scope>NUCLEOTIDE SEQUENCE [LARGE SCALE GENOMIC DNA]</scope>
    <source>
        <strain evidence="3">18</strain>
    </source>
</reference>
<evidence type="ECO:0000256" key="1">
    <source>
        <dbReference type="SAM" id="MobiDB-lite"/>
    </source>
</evidence>